<dbReference type="OrthoDB" id="10256176at2759"/>
<evidence type="ECO:0000256" key="1">
    <source>
        <dbReference type="SAM" id="MobiDB-lite"/>
    </source>
</evidence>
<evidence type="ECO:0000313" key="3">
    <source>
        <dbReference type="Proteomes" id="UP000242877"/>
    </source>
</evidence>
<keyword evidence="2" id="KW-0808">Transferase</keyword>
<accession>A0A167WHR6</accession>
<reference evidence="2 3" key="1">
    <citation type="journal article" date="2016" name="Genome Biol. Evol.">
        <title>Divergent and convergent evolution of fungal pathogenicity.</title>
        <authorList>
            <person name="Shang Y."/>
            <person name="Xiao G."/>
            <person name="Zheng P."/>
            <person name="Cen K."/>
            <person name="Zhan S."/>
            <person name="Wang C."/>
        </authorList>
    </citation>
    <scope>NUCLEOTIDE SEQUENCE [LARGE SCALE GENOMIC DNA]</scope>
    <source>
        <strain evidence="2 3">ARSEF 7405</strain>
    </source>
</reference>
<organism evidence="2 3">
    <name type="scientific">Ascosphaera apis ARSEF 7405</name>
    <dbReference type="NCBI Taxonomy" id="392613"/>
    <lineage>
        <taxon>Eukaryota</taxon>
        <taxon>Fungi</taxon>
        <taxon>Dikarya</taxon>
        <taxon>Ascomycota</taxon>
        <taxon>Pezizomycotina</taxon>
        <taxon>Eurotiomycetes</taxon>
        <taxon>Eurotiomycetidae</taxon>
        <taxon>Onygenales</taxon>
        <taxon>Ascosphaeraceae</taxon>
        <taxon>Ascosphaera</taxon>
    </lineage>
</organism>
<feature type="compositionally biased region" description="Polar residues" evidence="1">
    <location>
        <begin position="245"/>
        <end position="259"/>
    </location>
</feature>
<dbReference type="Gene3D" id="3.40.50.150">
    <property type="entry name" value="Vaccinia Virus protein VP39"/>
    <property type="match status" value="1"/>
</dbReference>
<keyword evidence="2" id="KW-0489">Methyltransferase</keyword>
<feature type="compositionally biased region" description="Low complexity" evidence="1">
    <location>
        <begin position="174"/>
        <end position="185"/>
    </location>
</feature>
<dbReference type="GO" id="GO:0032259">
    <property type="term" value="P:methylation"/>
    <property type="evidence" value="ECO:0007669"/>
    <property type="project" value="UniProtKB-KW"/>
</dbReference>
<feature type="region of interest" description="Disordered" evidence="1">
    <location>
        <begin position="438"/>
        <end position="480"/>
    </location>
</feature>
<gene>
    <name evidence="2" type="ORF">AAP_04656</name>
</gene>
<comment type="caution">
    <text evidence="2">The sequence shown here is derived from an EMBL/GenBank/DDBJ whole genome shotgun (WGS) entry which is preliminary data.</text>
</comment>
<dbReference type="VEuPathDB" id="FungiDB:AAP_04656"/>
<dbReference type="GO" id="GO:0008168">
    <property type="term" value="F:methyltransferase activity"/>
    <property type="evidence" value="ECO:0007669"/>
    <property type="project" value="UniProtKB-KW"/>
</dbReference>
<keyword evidence="3" id="KW-1185">Reference proteome</keyword>
<feature type="region of interest" description="Disordered" evidence="1">
    <location>
        <begin position="219"/>
        <end position="328"/>
    </location>
</feature>
<feature type="compositionally biased region" description="Low complexity" evidence="1">
    <location>
        <begin position="448"/>
        <end position="458"/>
    </location>
</feature>
<dbReference type="InterPro" id="IPR029063">
    <property type="entry name" value="SAM-dependent_MTases_sf"/>
</dbReference>
<dbReference type="Proteomes" id="UP000242877">
    <property type="component" value="Unassembled WGS sequence"/>
</dbReference>
<name>A0A167WHR6_9EURO</name>
<evidence type="ECO:0000313" key="2">
    <source>
        <dbReference type="EMBL" id="KZZ88864.1"/>
    </source>
</evidence>
<sequence>MTRFSFRKEYKDSSIPVDLQEPKEHGLRKAIREHIRPESDIGLKLKSFGRKVSLSLIRGRNSSNDGRDSWAMKNITTSERPIAARTKSMLSSREELLLVNRRIRDRLEMLPIVSEETEEAGCMGAGVNVLCERNDETSEVNHAPRRIKQRLPSKASRQVSLLPYRSSREEEHTSSSLDISAAGSSRQMTQTPSVNGHYGLGLNIGPIPNSTVTADLDVPGEVVYNPTPPLPRAEGPLSGDYPQKPQFSSQRGAKSSLNTIHDREASQDEDVSDITAPNFSNMHDGSDDTAPTEDNGIGSHRSHRSPPTKKPAFKEQSRLSRIRASFHTPESFNRLKNLSSSEVSSKRIQNHRWALRKSRPTHQQVLSEEDVSEHPCNVGPLETFTDQVHEESWHSTADQSFRPELNTGVNRQKEDIYQLSPIRSFSSLGLEFDNFEVSDGEKSKRKGSSGSQYRQGQQANGTDLEHVIRPRSGKSIRPLTSEHVYYDNNVSASDVSSSFAVSGSPPRTPQNRLTSNTLKMLQDIYMAYSQNASFETNDDSGIEMCDPKDLDEDAIRASKRRRRQAVCDGLSLSESSVSGRVDSHSIYTQKIIYHSTKNIARTRDWIGQHAESEGSGGDPQSFRISRILGTSDDMDYLFLFLDAFKKCLRPYSPLHLLQHAPYRYGAIHWQRILFQDAHRDQLEGKFRIASRTPLPQNTFNELYDHRRTEEMILRAKRSGQHEKTTQLVTQLEYSVWALDAFRFLQNGTLVLSPIQRALKQRQQKIMQGQRVEPFRVLDLGGAPVGDWAWAIAVEHEDFEVFTVTTHYQSGTPGIKGPQNHECFTLPFLWKLPFEDSSIDLISARTLHIYLHNRPMTSDGHDEYDLVLKECLRVLKPGGYIEYTLLDSDIRGLGPLGSGLSQQFTDLLKHKGYDPEASATFSDKLVKAGFNTPGEAKIFLHMGPRFKTPFFGTDMPEDKFYEVDETAKNPKQTMELNSITGMLGVHMWESWLLKIQTEIGKPLESRLDETRPVLLEKRDEGPTGWDVLMGWAKKPTPSKVNWAGDNCYS</sequence>
<proteinExistence type="predicted"/>
<dbReference type="EMBL" id="AZGZ01000023">
    <property type="protein sequence ID" value="KZZ88864.1"/>
    <property type="molecule type" value="Genomic_DNA"/>
</dbReference>
<dbReference type="AlphaFoldDB" id="A0A167WHR6"/>
<dbReference type="SUPFAM" id="SSF53335">
    <property type="entry name" value="S-adenosyl-L-methionine-dependent methyltransferases"/>
    <property type="match status" value="1"/>
</dbReference>
<feature type="region of interest" description="Disordered" evidence="1">
    <location>
        <begin position="136"/>
        <end position="191"/>
    </location>
</feature>
<protein>
    <submittedName>
        <fullName evidence="2">Methyltransferase type 11</fullName>
    </submittedName>
</protein>